<dbReference type="AlphaFoldDB" id="W5N803"/>
<dbReference type="PROSITE" id="PS51257">
    <property type="entry name" value="PROKAR_LIPOPROTEIN"/>
    <property type="match status" value="1"/>
</dbReference>
<comment type="subcellular location">
    <subcellularLocation>
        <location evidence="1">Endoplasmic reticulum membrane</location>
        <topology evidence="1">Multi-pass membrane protein</topology>
    </subcellularLocation>
</comment>
<dbReference type="Bgee" id="ENSLOCG00000013592">
    <property type="expression patterns" value="Expressed in embryo and 8 other cell types or tissues"/>
</dbReference>
<dbReference type="Ensembl" id="ENSLOCT00000016792.1">
    <property type="protein sequence ID" value="ENSLOCP00000016762.1"/>
    <property type="gene ID" value="ENSLOCG00000013592.1"/>
</dbReference>
<keyword evidence="6" id="KW-0256">Endoplasmic reticulum</keyword>
<reference evidence="12" key="3">
    <citation type="submission" date="2025-09" db="UniProtKB">
        <authorList>
            <consortium name="Ensembl"/>
        </authorList>
    </citation>
    <scope>IDENTIFICATION</scope>
</reference>
<comment type="similarity">
    <text evidence="2">Belongs to the diacylglycerol acyltransferase family.</text>
</comment>
<dbReference type="OrthoDB" id="264532at2759"/>
<dbReference type="PANTHER" id="PTHR12317">
    <property type="entry name" value="DIACYLGLYCEROL O-ACYLTRANSFERASE"/>
    <property type="match status" value="1"/>
</dbReference>
<evidence type="ECO:0000256" key="9">
    <source>
        <dbReference type="ARBA" id="ARBA00023136"/>
    </source>
</evidence>
<feature type="transmembrane region" description="Helical" evidence="11">
    <location>
        <begin position="20"/>
        <end position="53"/>
    </location>
</feature>
<evidence type="ECO:0000256" key="7">
    <source>
        <dbReference type="ARBA" id="ARBA00022989"/>
    </source>
</evidence>
<dbReference type="HOGENOM" id="CLU_1558913_0_0_1"/>
<dbReference type="OMA" id="DYLMSEW"/>
<protein>
    <submittedName>
        <fullName evidence="12">Monoacylglycerol O-acyltransferase 3b</fullName>
    </submittedName>
</protein>
<evidence type="ECO:0000256" key="1">
    <source>
        <dbReference type="ARBA" id="ARBA00004477"/>
    </source>
</evidence>
<dbReference type="GO" id="GO:0008374">
    <property type="term" value="F:O-acyltransferase activity"/>
    <property type="evidence" value="ECO:0007669"/>
    <property type="project" value="InterPro"/>
</dbReference>
<dbReference type="InParanoid" id="W5N803"/>
<reference evidence="13" key="1">
    <citation type="submission" date="2011-12" db="EMBL/GenBank/DDBJ databases">
        <title>The Draft Genome of Lepisosteus oculatus.</title>
        <authorList>
            <consortium name="The Broad Institute Genome Assembly &amp; Analysis Group"/>
            <consortium name="Computational R&amp;D Group"/>
            <consortium name="and Sequencing Platform"/>
            <person name="Di Palma F."/>
            <person name="Alfoldi J."/>
            <person name="Johnson J."/>
            <person name="Berlin A."/>
            <person name="Gnerre S."/>
            <person name="Jaffe D."/>
            <person name="MacCallum I."/>
            <person name="Young S."/>
            <person name="Walker B.J."/>
            <person name="Lander E.S."/>
            <person name="Lindblad-Toh K."/>
        </authorList>
    </citation>
    <scope>NUCLEOTIDE SEQUENCE [LARGE SCALE GENOMIC DNA]</scope>
</reference>
<evidence type="ECO:0000256" key="2">
    <source>
        <dbReference type="ARBA" id="ARBA00005420"/>
    </source>
</evidence>
<keyword evidence="7 11" id="KW-1133">Transmembrane helix</keyword>
<keyword evidence="13" id="KW-1185">Reference proteome</keyword>
<evidence type="ECO:0000313" key="12">
    <source>
        <dbReference type="Ensembl" id="ENSLOCP00000016762.1"/>
    </source>
</evidence>
<evidence type="ECO:0000256" key="8">
    <source>
        <dbReference type="ARBA" id="ARBA00023098"/>
    </source>
</evidence>
<dbReference type="EMBL" id="AHAT01030438">
    <property type="status" value="NOT_ANNOTATED_CDS"/>
    <property type="molecule type" value="Genomic_DNA"/>
</dbReference>
<dbReference type="GO" id="GO:0006629">
    <property type="term" value="P:lipid metabolic process"/>
    <property type="evidence" value="ECO:0007669"/>
    <property type="project" value="UniProtKB-KW"/>
</dbReference>
<evidence type="ECO:0000256" key="6">
    <source>
        <dbReference type="ARBA" id="ARBA00022824"/>
    </source>
</evidence>
<sequence length="163" mass="18730">MEQEKTTWKEFIENISVLQWVLTFLIMGISCTILMLYLIFTSLWLLSVLYFIWMVIDWDTPERGGRRSDWIRNWSVWKHIRDYYPVTLVKTAELSPSKNFVLGYHPHGIMCAGAFSCFSTEGAGFSAAFPGIQSHLATLAGLFRLPLYRDYLMSSGTARLLSA</sequence>
<keyword evidence="8" id="KW-0443">Lipid metabolism</keyword>
<dbReference type="Pfam" id="PF03982">
    <property type="entry name" value="DAGAT"/>
    <property type="match status" value="1"/>
</dbReference>
<dbReference type="EMBL" id="AHAT01030439">
    <property type="status" value="NOT_ANNOTATED_CDS"/>
    <property type="molecule type" value="Genomic_DNA"/>
</dbReference>
<keyword evidence="3" id="KW-0444">Lipid biosynthesis</keyword>
<dbReference type="KEGG" id="loc:102692390"/>
<keyword evidence="5 11" id="KW-0812">Transmembrane</keyword>
<dbReference type="STRING" id="7918.ENSLOCP00000016762"/>
<dbReference type="PANTHER" id="PTHR12317:SF19">
    <property type="entry name" value="DIACYLGLYCEROL O-ACYLTRANSFERASE 2-LIKE PROTEIN 6"/>
    <property type="match status" value="1"/>
</dbReference>
<evidence type="ECO:0000256" key="3">
    <source>
        <dbReference type="ARBA" id="ARBA00022516"/>
    </source>
</evidence>
<dbReference type="GeneTree" id="ENSGT01030000234582"/>
<keyword evidence="10" id="KW-0012">Acyltransferase</keyword>
<reference evidence="12" key="2">
    <citation type="submission" date="2025-08" db="UniProtKB">
        <authorList>
            <consortium name="Ensembl"/>
        </authorList>
    </citation>
    <scope>IDENTIFICATION</scope>
</reference>
<keyword evidence="9 11" id="KW-0472">Membrane</keyword>
<dbReference type="GO" id="GO:0005789">
    <property type="term" value="C:endoplasmic reticulum membrane"/>
    <property type="evidence" value="ECO:0007669"/>
    <property type="project" value="UniProtKB-SubCell"/>
</dbReference>
<evidence type="ECO:0000256" key="5">
    <source>
        <dbReference type="ARBA" id="ARBA00022692"/>
    </source>
</evidence>
<proteinExistence type="inferred from homology"/>
<evidence type="ECO:0000256" key="4">
    <source>
        <dbReference type="ARBA" id="ARBA00022679"/>
    </source>
</evidence>
<evidence type="ECO:0000313" key="13">
    <source>
        <dbReference type="Proteomes" id="UP000018468"/>
    </source>
</evidence>
<keyword evidence="4" id="KW-0808">Transferase</keyword>
<dbReference type="eggNOG" id="KOG0831">
    <property type="taxonomic scope" value="Eukaryota"/>
</dbReference>
<name>W5N803_LEPOC</name>
<evidence type="ECO:0000256" key="11">
    <source>
        <dbReference type="SAM" id="Phobius"/>
    </source>
</evidence>
<evidence type="ECO:0000256" key="10">
    <source>
        <dbReference type="ARBA" id="ARBA00023315"/>
    </source>
</evidence>
<dbReference type="Proteomes" id="UP000018468">
    <property type="component" value="Linkage group LG2"/>
</dbReference>
<dbReference type="InterPro" id="IPR007130">
    <property type="entry name" value="DAGAT"/>
</dbReference>
<organism evidence="12 13">
    <name type="scientific">Lepisosteus oculatus</name>
    <name type="common">Spotted gar</name>
    <dbReference type="NCBI Taxonomy" id="7918"/>
    <lineage>
        <taxon>Eukaryota</taxon>
        <taxon>Metazoa</taxon>
        <taxon>Chordata</taxon>
        <taxon>Craniata</taxon>
        <taxon>Vertebrata</taxon>
        <taxon>Euteleostomi</taxon>
        <taxon>Actinopterygii</taxon>
        <taxon>Neopterygii</taxon>
        <taxon>Holostei</taxon>
        <taxon>Semionotiformes</taxon>
        <taxon>Lepisosteidae</taxon>
        <taxon>Lepisosteus</taxon>
    </lineage>
</organism>
<accession>W5N803</accession>